<reference evidence="2 3" key="1">
    <citation type="submission" date="2018-07" db="EMBL/GenBank/DDBJ databases">
        <title>The complete nuclear genome of the prasinophyte Chloropicon primus (CCMP1205).</title>
        <authorList>
            <person name="Pombert J.-F."/>
            <person name="Otis C."/>
            <person name="Turmel M."/>
            <person name="Lemieux C."/>
        </authorList>
    </citation>
    <scope>NUCLEOTIDE SEQUENCE [LARGE SCALE GENOMIC DNA]</scope>
    <source>
        <strain evidence="2 3">CCMP1205</strain>
    </source>
</reference>
<evidence type="ECO:0000313" key="3">
    <source>
        <dbReference type="Proteomes" id="UP000316726"/>
    </source>
</evidence>
<evidence type="ECO:0000313" key="2">
    <source>
        <dbReference type="EMBL" id="QDZ17890.1"/>
    </source>
</evidence>
<feature type="domain" description="MAGE" evidence="1">
    <location>
        <begin position="172"/>
        <end position="267"/>
    </location>
</feature>
<dbReference type="InterPro" id="IPR002190">
    <property type="entry name" value="MHD_dom"/>
</dbReference>
<dbReference type="InterPro" id="IPR037445">
    <property type="entry name" value="MAGE"/>
</dbReference>
<keyword evidence="3" id="KW-1185">Reference proteome</keyword>
<dbReference type="PROSITE" id="PS50838">
    <property type="entry name" value="MAGE"/>
    <property type="match status" value="1"/>
</dbReference>
<dbReference type="InterPro" id="IPR041899">
    <property type="entry name" value="MAGE_WH2"/>
</dbReference>
<name>A0A5B8MF39_9CHLO</name>
<dbReference type="Gene3D" id="1.10.10.1210">
    <property type="entry name" value="MAGE homology domain, winged helix WH2 motif"/>
    <property type="match status" value="1"/>
</dbReference>
<dbReference type="PANTHER" id="PTHR11736:SF14">
    <property type="entry name" value="NSE3 HOMOLOG, SMC5-SMC6 COMPLEX COMPONENT"/>
    <property type="match status" value="1"/>
</dbReference>
<organism evidence="2 3">
    <name type="scientific">Chloropicon primus</name>
    <dbReference type="NCBI Taxonomy" id="1764295"/>
    <lineage>
        <taxon>Eukaryota</taxon>
        <taxon>Viridiplantae</taxon>
        <taxon>Chlorophyta</taxon>
        <taxon>Chloropicophyceae</taxon>
        <taxon>Chloropicales</taxon>
        <taxon>Chloropicaceae</taxon>
        <taxon>Chloropicon</taxon>
    </lineage>
</organism>
<dbReference type="STRING" id="1764295.A0A5B8MF39"/>
<dbReference type="EMBL" id="CP031034">
    <property type="protein sequence ID" value="QDZ17890.1"/>
    <property type="molecule type" value="Genomic_DNA"/>
</dbReference>
<dbReference type="Proteomes" id="UP000316726">
    <property type="component" value="Chromosome 1"/>
</dbReference>
<evidence type="ECO:0000259" key="1">
    <source>
        <dbReference type="PROSITE" id="PS50838"/>
    </source>
</evidence>
<dbReference type="PANTHER" id="PTHR11736">
    <property type="entry name" value="MELANOMA-ASSOCIATED ANTIGEN MAGE ANTIGEN"/>
    <property type="match status" value="1"/>
</dbReference>
<protein>
    <submittedName>
        <fullName evidence="2">MAGE domain-containing protein</fullName>
    </submittedName>
</protein>
<dbReference type="GO" id="GO:0005634">
    <property type="term" value="C:nucleus"/>
    <property type="evidence" value="ECO:0007669"/>
    <property type="project" value="TreeGrafter"/>
</dbReference>
<proteinExistence type="predicted"/>
<sequence length="278" mass="31271">MGSKRTRTTAVVEILDEDEDAGASSEVCREREGKAYLKRLDEIRRVAGTESARGIASVSKEEFEKLVGDVMRHVIFKAGQQSSQPITRESLSGIVTKRYPRKAGLPQAILAEAQASFARTWGMEMRELVRTKATGEATTQKYFILRSLLPKRFRDGIKGREREELENKEEKGLLLVVLMMVSLSGDEMVEESLWQHLNLLGLEKGKRHKVFGDPGSALAKFVRQRYLTKVTKKSDSGRVIFYQPGENALDEIDQVDLNDAISKILQKGTNVEEVIELD</sequence>
<accession>A0A5B8MF39</accession>
<dbReference type="Pfam" id="PF01454">
    <property type="entry name" value="MAGE"/>
    <property type="match status" value="1"/>
</dbReference>
<gene>
    <name evidence="2" type="ORF">A3770_01p04080</name>
</gene>
<dbReference type="InterPro" id="IPR041898">
    <property type="entry name" value="MAGE_WH1"/>
</dbReference>
<dbReference type="SMART" id="SM01373">
    <property type="entry name" value="MAGE"/>
    <property type="match status" value="1"/>
</dbReference>
<dbReference type="AlphaFoldDB" id="A0A5B8MF39"/>
<dbReference type="OrthoDB" id="205198at2759"/>
<dbReference type="Gene3D" id="1.10.10.1200">
    <property type="entry name" value="MAGE homology domain, winged helix WH1 motif"/>
    <property type="match status" value="1"/>
</dbReference>